<keyword evidence="1" id="KW-0472">Membrane</keyword>
<protein>
    <submittedName>
        <fullName evidence="2">Uncharacterized protein</fullName>
    </submittedName>
</protein>
<organism evidence="2 3">
    <name type="scientific">Kineosporia succinea</name>
    <dbReference type="NCBI Taxonomy" id="84632"/>
    <lineage>
        <taxon>Bacteria</taxon>
        <taxon>Bacillati</taxon>
        <taxon>Actinomycetota</taxon>
        <taxon>Actinomycetes</taxon>
        <taxon>Kineosporiales</taxon>
        <taxon>Kineosporiaceae</taxon>
        <taxon>Kineosporia</taxon>
    </lineage>
</organism>
<feature type="transmembrane region" description="Helical" evidence="1">
    <location>
        <begin position="16"/>
        <end position="35"/>
    </location>
</feature>
<evidence type="ECO:0000313" key="3">
    <source>
        <dbReference type="Proteomes" id="UP001235712"/>
    </source>
</evidence>
<reference evidence="2 3" key="1">
    <citation type="submission" date="2023-07" db="EMBL/GenBank/DDBJ databases">
        <title>Sequencing the genomes of 1000 actinobacteria strains.</title>
        <authorList>
            <person name="Klenk H.-P."/>
        </authorList>
    </citation>
    <scope>NUCLEOTIDE SEQUENCE [LARGE SCALE GENOMIC DNA]</scope>
    <source>
        <strain evidence="2 3">DSM 44388</strain>
    </source>
</reference>
<dbReference type="EMBL" id="JAUSQZ010000001">
    <property type="protein sequence ID" value="MDP9826111.1"/>
    <property type="molecule type" value="Genomic_DNA"/>
</dbReference>
<keyword evidence="3" id="KW-1185">Reference proteome</keyword>
<comment type="caution">
    <text evidence="2">The sequence shown here is derived from an EMBL/GenBank/DDBJ whole genome shotgun (WGS) entry which is preliminary data.</text>
</comment>
<dbReference type="RefSeq" id="WP_307240589.1">
    <property type="nucleotide sequence ID" value="NZ_JAUSQZ010000001.1"/>
</dbReference>
<dbReference type="Proteomes" id="UP001235712">
    <property type="component" value="Unassembled WGS sequence"/>
</dbReference>
<gene>
    <name evidence="2" type="ORF">J2S57_001860</name>
</gene>
<keyword evidence="1" id="KW-0812">Transmembrane</keyword>
<keyword evidence="1" id="KW-1133">Transmembrane helix</keyword>
<evidence type="ECO:0000313" key="2">
    <source>
        <dbReference type="EMBL" id="MDP9826111.1"/>
    </source>
</evidence>
<proteinExistence type="predicted"/>
<evidence type="ECO:0000256" key="1">
    <source>
        <dbReference type="SAM" id="Phobius"/>
    </source>
</evidence>
<sequence>MISDFITWLCRSPRRLVVVTLSTIILVFVLGSALLGNDAPSDGGDAPRAATGSTSAVVPASDGYVTAAVDFVTLWAKTEPNETKSDWLARLTPLATPDYASALETTDPSALPGAAPDGEPVVRFLAQESAMIAVPLSDGSSVLVTVVAGEGTSEPMVSDVQPNTGD</sequence>
<name>A0ABT9P0L3_9ACTN</name>
<accession>A0ABT9P0L3</accession>